<feature type="region of interest" description="Disordered" evidence="1">
    <location>
        <begin position="307"/>
        <end position="337"/>
    </location>
</feature>
<dbReference type="EMBL" id="AVOT02034753">
    <property type="protein sequence ID" value="MBW0528940.1"/>
    <property type="molecule type" value="Genomic_DNA"/>
</dbReference>
<reference evidence="3" key="1">
    <citation type="submission" date="2021-03" db="EMBL/GenBank/DDBJ databases">
        <title>Draft genome sequence of rust myrtle Austropuccinia psidii MF-1, a brazilian biotype.</title>
        <authorList>
            <person name="Quecine M.C."/>
            <person name="Pachon D.M.R."/>
            <person name="Bonatelli M.L."/>
            <person name="Correr F.H."/>
            <person name="Franceschini L.M."/>
            <person name="Leite T.F."/>
            <person name="Margarido G.R.A."/>
            <person name="Almeida C.A."/>
            <person name="Ferrarezi J.A."/>
            <person name="Labate C.A."/>
        </authorList>
    </citation>
    <scope>NUCLEOTIDE SEQUENCE</scope>
    <source>
        <strain evidence="3">MF-1</strain>
    </source>
</reference>
<feature type="domain" description="Retrovirus-related Pol polyprotein from transposon TNT 1-94-like beta-barrel" evidence="2">
    <location>
        <begin position="1"/>
        <end position="67"/>
    </location>
</feature>
<accession>A0A9Q3I798</accession>
<feature type="region of interest" description="Disordered" evidence="1">
    <location>
        <begin position="366"/>
        <end position="385"/>
    </location>
</feature>
<proteinExistence type="predicted"/>
<evidence type="ECO:0000256" key="1">
    <source>
        <dbReference type="SAM" id="MobiDB-lite"/>
    </source>
</evidence>
<gene>
    <name evidence="3" type="ORF">O181_068655</name>
</gene>
<dbReference type="Pfam" id="PF22936">
    <property type="entry name" value="Pol_BBD"/>
    <property type="match status" value="1"/>
</dbReference>
<dbReference type="Proteomes" id="UP000765509">
    <property type="component" value="Unassembled WGS sequence"/>
</dbReference>
<name>A0A9Q3I798_9BASI</name>
<dbReference type="AlphaFoldDB" id="A0A9Q3I798"/>
<sequence>MFNTQEHFSIINTVPFIKVSTGDASSSLLAEGKGTVNIICIGTPLTLKNCLFVPSLTGTLVSLLELFKDKLTIAREEKCFSLESSKIPALKGTIQKKLMILNYTVPKALITKSPRNIWHHHLGHPGSIPLKTMGLPYTLDQCTTCDFNKAHALPFIHQFDPFVIAKKAMENLHDRSLKRLVSDRCGEFMNKAIAQSLKKPNVCLAHLSSPINTGLKQSTPQLFFATSSPHHQDTIFLPMKVVVAKNVVFGEDVFPSLGNPTHVPEPLLIPFTEGTVAVDEVGSVESLAVGDIPPVQLPEAPHSPLCPTNAGSIPQSEDEESLVGKPPSGPPRRIKVIGPQHPTLISCDLDGSNVLPYSRPPKAFVSSCDDTPRTHQGAIKSSMSG</sequence>
<evidence type="ECO:0000259" key="2">
    <source>
        <dbReference type="Pfam" id="PF22936"/>
    </source>
</evidence>
<dbReference type="InterPro" id="IPR054722">
    <property type="entry name" value="PolX-like_BBD"/>
</dbReference>
<keyword evidence="4" id="KW-1185">Reference proteome</keyword>
<evidence type="ECO:0000313" key="4">
    <source>
        <dbReference type="Proteomes" id="UP000765509"/>
    </source>
</evidence>
<comment type="caution">
    <text evidence="3">The sequence shown here is derived from an EMBL/GenBank/DDBJ whole genome shotgun (WGS) entry which is preliminary data.</text>
</comment>
<protein>
    <recommendedName>
        <fullName evidence="2">Retrovirus-related Pol polyprotein from transposon TNT 1-94-like beta-barrel domain-containing protein</fullName>
    </recommendedName>
</protein>
<dbReference type="OrthoDB" id="2506005at2759"/>
<evidence type="ECO:0000313" key="3">
    <source>
        <dbReference type="EMBL" id="MBW0528940.1"/>
    </source>
</evidence>
<organism evidence="3 4">
    <name type="scientific">Austropuccinia psidii MF-1</name>
    <dbReference type="NCBI Taxonomy" id="1389203"/>
    <lineage>
        <taxon>Eukaryota</taxon>
        <taxon>Fungi</taxon>
        <taxon>Dikarya</taxon>
        <taxon>Basidiomycota</taxon>
        <taxon>Pucciniomycotina</taxon>
        <taxon>Pucciniomycetes</taxon>
        <taxon>Pucciniales</taxon>
        <taxon>Sphaerophragmiaceae</taxon>
        <taxon>Austropuccinia</taxon>
    </lineage>
</organism>